<reference evidence="3" key="1">
    <citation type="submission" date="2017-01" db="EMBL/GenBank/DDBJ databases">
        <authorList>
            <person name="Wang Y."/>
            <person name="White M."/>
            <person name="Kvist S."/>
            <person name="Moncalvo J.-M."/>
        </authorList>
    </citation>
    <scope>NUCLEOTIDE SEQUENCE [LARGE SCALE GENOMIC DNA]</scope>
    <source>
        <strain evidence="3">COL-18-3</strain>
    </source>
</reference>
<protein>
    <submittedName>
        <fullName evidence="2">Uncharacterized protein</fullName>
    </submittedName>
</protein>
<keyword evidence="1" id="KW-1133">Transmembrane helix</keyword>
<gene>
    <name evidence="2" type="ORF">AX774_g5617</name>
</gene>
<organism evidence="2 3">
    <name type="scientific">Zancudomyces culisetae</name>
    <name type="common">Gut fungus</name>
    <name type="synonym">Smittium culisetae</name>
    <dbReference type="NCBI Taxonomy" id="1213189"/>
    <lineage>
        <taxon>Eukaryota</taxon>
        <taxon>Fungi</taxon>
        <taxon>Fungi incertae sedis</taxon>
        <taxon>Zoopagomycota</taxon>
        <taxon>Kickxellomycotina</taxon>
        <taxon>Harpellomycetes</taxon>
        <taxon>Harpellales</taxon>
        <taxon>Legeriomycetaceae</taxon>
        <taxon>Zancudomyces</taxon>
    </lineage>
</organism>
<proteinExistence type="predicted"/>
<keyword evidence="1" id="KW-0812">Transmembrane</keyword>
<name>A0A1R1PJA4_ZANCU</name>
<sequence>MSLKNDLSFAFDVFFGLAVCFLLAGMLSKEDETPGCAMGIETNDSYMTISPSSDQRIFINFTKRLNTAWVSWKSIRNVPELSIFKQPQNAFLGSHCHLRPVPN</sequence>
<keyword evidence="3" id="KW-1185">Reference proteome</keyword>
<evidence type="ECO:0000256" key="1">
    <source>
        <dbReference type="SAM" id="Phobius"/>
    </source>
</evidence>
<keyword evidence="1" id="KW-0472">Membrane</keyword>
<dbReference type="AlphaFoldDB" id="A0A1R1PJA4"/>
<evidence type="ECO:0000313" key="2">
    <source>
        <dbReference type="EMBL" id="OMH80942.1"/>
    </source>
</evidence>
<dbReference type="Proteomes" id="UP000188320">
    <property type="component" value="Unassembled WGS sequence"/>
</dbReference>
<dbReference type="EMBL" id="LSSK01001029">
    <property type="protein sequence ID" value="OMH80942.1"/>
    <property type="molecule type" value="Genomic_DNA"/>
</dbReference>
<feature type="transmembrane region" description="Helical" evidence="1">
    <location>
        <begin position="7"/>
        <end position="27"/>
    </location>
</feature>
<accession>A0A1R1PJA4</accession>
<evidence type="ECO:0000313" key="3">
    <source>
        <dbReference type="Proteomes" id="UP000188320"/>
    </source>
</evidence>
<comment type="caution">
    <text evidence="2">The sequence shown here is derived from an EMBL/GenBank/DDBJ whole genome shotgun (WGS) entry which is preliminary data.</text>
</comment>